<gene>
    <name evidence="10" type="ORF">A2494_00180</name>
</gene>
<feature type="region of interest" description="Disordered" evidence="7">
    <location>
        <begin position="1"/>
        <end position="71"/>
    </location>
</feature>
<evidence type="ECO:0000256" key="2">
    <source>
        <dbReference type="ARBA" id="ARBA00022801"/>
    </source>
</evidence>
<feature type="domain" description="Helicase ATP-binding" evidence="8">
    <location>
        <begin position="131"/>
        <end position="300"/>
    </location>
</feature>
<organism evidence="10 11">
    <name type="scientific">Candidatus Lloydbacteria bacterium RIFOXYC12_FULL_46_25</name>
    <dbReference type="NCBI Taxonomy" id="1798670"/>
    <lineage>
        <taxon>Bacteria</taxon>
        <taxon>Candidatus Lloydiibacteriota</taxon>
    </lineage>
</organism>
<dbReference type="InterPro" id="IPR014001">
    <property type="entry name" value="Helicase_ATP-bd"/>
</dbReference>
<keyword evidence="1 6" id="KW-0547">Nucleotide-binding</keyword>
<comment type="caution">
    <text evidence="10">The sequence shown here is derived from an EMBL/GenBank/DDBJ whole genome shotgun (WGS) entry which is preliminary data.</text>
</comment>
<evidence type="ECO:0000256" key="1">
    <source>
        <dbReference type="ARBA" id="ARBA00022741"/>
    </source>
</evidence>
<feature type="domain" description="Helicase C-terminal" evidence="9">
    <location>
        <begin position="310"/>
        <end position="405"/>
    </location>
</feature>
<dbReference type="SUPFAM" id="SSF52540">
    <property type="entry name" value="P-loop containing nucleoside triphosphate hydrolases"/>
    <property type="match status" value="2"/>
</dbReference>
<keyword evidence="4 6" id="KW-0067">ATP-binding</keyword>
<dbReference type="CDD" id="cd18787">
    <property type="entry name" value="SF2_C_DEAD"/>
    <property type="match status" value="1"/>
</dbReference>
<evidence type="ECO:0000256" key="7">
    <source>
        <dbReference type="SAM" id="MobiDB-lite"/>
    </source>
</evidence>
<dbReference type="InterPro" id="IPR027417">
    <property type="entry name" value="P-loop_NTPase"/>
</dbReference>
<dbReference type="Proteomes" id="UP000178106">
    <property type="component" value="Unassembled WGS sequence"/>
</dbReference>
<evidence type="ECO:0000256" key="6">
    <source>
        <dbReference type="RuleBase" id="RU000492"/>
    </source>
</evidence>
<dbReference type="InterPro" id="IPR011545">
    <property type="entry name" value="DEAD/DEAH_box_helicase_dom"/>
</dbReference>
<dbReference type="CDD" id="cd00268">
    <property type="entry name" value="DEADc"/>
    <property type="match status" value="1"/>
</dbReference>
<evidence type="ECO:0000259" key="9">
    <source>
        <dbReference type="PROSITE" id="PS51194"/>
    </source>
</evidence>
<dbReference type="Gene3D" id="3.40.50.300">
    <property type="entry name" value="P-loop containing nucleotide triphosphate hydrolases"/>
    <property type="match status" value="2"/>
</dbReference>
<dbReference type="GO" id="GO:0003724">
    <property type="term" value="F:RNA helicase activity"/>
    <property type="evidence" value="ECO:0007669"/>
    <property type="project" value="UniProtKB-ARBA"/>
</dbReference>
<dbReference type="AlphaFoldDB" id="A0A1G2DV07"/>
<keyword evidence="3 6" id="KW-0347">Helicase</keyword>
<name>A0A1G2DV07_9BACT</name>
<evidence type="ECO:0000313" key="11">
    <source>
        <dbReference type="Proteomes" id="UP000178106"/>
    </source>
</evidence>
<dbReference type="Pfam" id="PF00271">
    <property type="entry name" value="Helicase_C"/>
    <property type="match status" value="1"/>
</dbReference>
<accession>A0A1G2DV07</accession>
<dbReference type="GO" id="GO:0005524">
    <property type="term" value="F:ATP binding"/>
    <property type="evidence" value="ECO:0007669"/>
    <property type="project" value="UniProtKB-KW"/>
</dbReference>
<dbReference type="InterPro" id="IPR001650">
    <property type="entry name" value="Helicase_C-like"/>
</dbReference>
<feature type="compositionally biased region" description="Low complexity" evidence="7">
    <location>
        <begin position="19"/>
        <end position="50"/>
    </location>
</feature>
<evidence type="ECO:0000256" key="5">
    <source>
        <dbReference type="ARBA" id="ARBA00038437"/>
    </source>
</evidence>
<keyword evidence="2 6" id="KW-0378">Hydrolase</keyword>
<dbReference type="GO" id="GO:0016787">
    <property type="term" value="F:hydrolase activity"/>
    <property type="evidence" value="ECO:0007669"/>
    <property type="project" value="UniProtKB-KW"/>
</dbReference>
<sequence>MFQERKHTQGGVRRAVTLGSGRPSSSGGRRSGSSSSRPSRDGGSSFPRSSHGGGGPRFSRGGGSRFGGGKKRFGGESIDVSRFVNKAVIVEEMKPYLPTHQFVDFPIEEALKKNIIAKGYEIPTAIQDQSIPHVLKGADMIGIANTGEGKTAAFLIPLINKMMKDPTAKVLVIVPTRELALQIDQEFMAFSRGLGIYSVLLVGGAGINMQIERLRRKMRMVIGTPGRIKDLIERRELKLAEFENLVLDEADRMLDMGFSVDIKFIIGHLPKERHTLFFSATFSRDIEMLATSMLKSPIKISVKTTDTSKNVEQDIIRVRDKDEKYNRLRDMLKEKDFSKVLVFGKTKHGVEKLSQSLHRDGVKTASIHGNKSQPQRQRALKDFKDDRVQVLVATDVAARGLDIPS</sequence>
<feature type="non-terminal residue" evidence="10">
    <location>
        <position position="405"/>
    </location>
</feature>
<evidence type="ECO:0000256" key="4">
    <source>
        <dbReference type="ARBA" id="ARBA00022840"/>
    </source>
</evidence>
<proteinExistence type="inferred from homology"/>
<dbReference type="PROSITE" id="PS51194">
    <property type="entry name" value="HELICASE_CTER"/>
    <property type="match status" value="1"/>
</dbReference>
<evidence type="ECO:0008006" key="12">
    <source>
        <dbReference type="Google" id="ProtNLM"/>
    </source>
</evidence>
<comment type="similarity">
    <text evidence="5 6">Belongs to the DEAD box helicase family.</text>
</comment>
<dbReference type="SMART" id="SM00490">
    <property type="entry name" value="HELICc"/>
    <property type="match status" value="1"/>
</dbReference>
<dbReference type="EMBL" id="MHLU01000145">
    <property type="protein sequence ID" value="OGZ17232.1"/>
    <property type="molecule type" value="Genomic_DNA"/>
</dbReference>
<dbReference type="InterPro" id="IPR000629">
    <property type="entry name" value="RNA-helicase_DEAD-box_CS"/>
</dbReference>
<dbReference type="PANTHER" id="PTHR47959:SF13">
    <property type="entry name" value="ATP-DEPENDENT RNA HELICASE RHLE"/>
    <property type="match status" value="1"/>
</dbReference>
<evidence type="ECO:0000259" key="8">
    <source>
        <dbReference type="PROSITE" id="PS51192"/>
    </source>
</evidence>
<dbReference type="SMART" id="SM00487">
    <property type="entry name" value="DEXDc"/>
    <property type="match status" value="1"/>
</dbReference>
<dbReference type="PANTHER" id="PTHR47959">
    <property type="entry name" value="ATP-DEPENDENT RNA HELICASE RHLE-RELATED"/>
    <property type="match status" value="1"/>
</dbReference>
<dbReference type="GO" id="GO:0003676">
    <property type="term" value="F:nucleic acid binding"/>
    <property type="evidence" value="ECO:0007669"/>
    <property type="project" value="InterPro"/>
</dbReference>
<dbReference type="PROSITE" id="PS00039">
    <property type="entry name" value="DEAD_ATP_HELICASE"/>
    <property type="match status" value="1"/>
</dbReference>
<dbReference type="InterPro" id="IPR044742">
    <property type="entry name" value="DEAD/DEAH_RhlB"/>
</dbReference>
<dbReference type="InterPro" id="IPR050079">
    <property type="entry name" value="DEAD_box_RNA_helicase"/>
</dbReference>
<protein>
    <recommendedName>
        <fullName evidence="12">DEAD/DEAH box helicase</fullName>
    </recommendedName>
</protein>
<feature type="compositionally biased region" description="Gly residues" evidence="7">
    <location>
        <begin position="51"/>
        <end position="67"/>
    </location>
</feature>
<evidence type="ECO:0000256" key="3">
    <source>
        <dbReference type="ARBA" id="ARBA00022806"/>
    </source>
</evidence>
<dbReference type="GO" id="GO:0005829">
    <property type="term" value="C:cytosol"/>
    <property type="evidence" value="ECO:0007669"/>
    <property type="project" value="TreeGrafter"/>
</dbReference>
<dbReference type="Pfam" id="PF00270">
    <property type="entry name" value="DEAD"/>
    <property type="match status" value="1"/>
</dbReference>
<evidence type="ECO:0000313" key="10">
    <source>
        <dbReference type="EMBL" id="OGZ17232.1"/>
    </source>
</evidence>
<reference evidence="10 11" key="1">
    <citation type="journal article" date="2016" name="Nat. Commun.">
        <title>Thousands of microbial genomes shed light on interconnected biogeochemical processes in an aquifer system.</title>
        <authorList>
            <person name="Anantharaman K."/>
            <person name="Brown C.T."/>
            <person name="Hug L.A."/>
            <person name="Sharon I."/>
            <person name="Castelle C.J."/>
            <person name="Probst A.J."/>
            <person name="Thomas B.C."/>
            <person name="Singh A."/>
            <person name="Wilkins M.J."/>
            <person name="Karaoz U."/>
            <person name="Brodie E.L."/>
            <person name="Williams K.H."/>
            <person name="Hubbard S.S."/>
            <person name="Banfield J.F."/>
        </authorList>
    </citation>
    <scope>NUCLEOTIDE SEQUENCE [LARGE SCALE GENOMIC DNA]</scope>
</reference>
<dbReference type="PROSITE" id="PS51192">
    <property type="entry name" value="HELICASE_ATP_BIND_1"/>
    <property type="match status" value="1"/>
</dbReference>